<keyword evidence="2" id="KW-1185">Reference proteome</keyword>
<reference evidence="1 2" key="1">
    <citation type="journal article" date="2015" name="Antonie Van Leeuwenhoek">
        <title>Bosea vaviloviae sp. nov., a new species of slow-growing rhizobia isolated from nodules of the relict species Vavilovia formosa (Stev.) Fed.</title>
        <authorList>
            <person name="Safronova V.I."/>
            <person name="Kuznetsova I.G."/>
            <person name="Sazanova A.L."/>
            <person name="Kimeklis A.K."/>
            <person name="Belimov A.A."/>
            <person name="Andronov E.E."/>
            <person name="Pinaev A.G."/>
            <person name="Chizhevskaya E.P."/>
            <person name="Pukhaev A.R."/>
            <person name="Popov K.P."/>
            <person name="Willems A."/>
            <person name="Tikhonovich I.A."/>
        </authorList>
    </citation>
    <scope>NUCLEOTIDE SEQUENCE [LARGE SCALE GENOMIC DNA]</scope>
    <source>
        <strain evidence="1 2">Vaf18</strain>
    </source>
</reference>
<dbReference type="RefSeq" id="WP_069690320.1">
    <property type="nucleotide sequence ID" value="NZ_CP017147.1"/>
</dbReference>
<proteinExistence type="predicted"/>
<dbReference type="EMBL" id="CP017147">
    <property type="protein sequence ID" value="AOO81105.1"/>
    <property type="molecule type" value="Genomic_DNA"/>
</dbReference>
<accession>A0A1D7U165</accession>
<evidence type="ECO:0008006" key="3">
    <source>
        <dbReference type="Google" id="ProtNLM"/>
    </source>
</evidence>
<evidence type="ECO:0000313" key="2">
    <source>
        <dbReference type="Proteomes" id="UP000094969"/>
    </source>
</evidence>
<dbReference type="KEGG" id="bvv:BHK69_12090"/>
<name>A0A1D7U165_9HYPH</name>
<dbReference type="Proteomes" id="UP000094969">
    <property type="component" value="Chromosome"/>
</dbReference>
<dbReference type="AlphaFoldDB" id="A0A1D7U165"/>
<gene>
    <name evidence="1" type="ORF">BHK69_12090</name>
</gene>
<protein>
    <recommendedName>
        <fullName evidence="3">DUF1579 domain-containing protein</fullName>
    </recommendedName>
</protein>
<organism evidence="1 2">
    <name type="scientific">Bosea vaviloviae</name>
    <dbReference type="NCBI Taxonomy" id="1526658"/>
    <lineage>
        <taxon>Bacteria</taxon>
        <taxon>Pseudomonadati</taxon>
        <taxon>Pseudomonadota</taxon>
        <taxon>Alphaproteobacteria</taxon>
        <taxon>Hyphomicrobiales</taxon>
        <taxon>Boseaceae</taxon>
        <taxon>Bosea</taxon>
    </lineage>
</organism>
<sequence length="166" mass="18514">MAAASAPFLDMLHADAPAPDRVGGMALYGWLIGAWTMDAVIHADDGARHEAKGNIGFGWVLEGRAIQDVWILPGFFHGTTLRVYDPALDAWHILWSDPLKQYYARQIGRAEGRDIVQLGKTGDGVAIRWRFTEIARDSFRWLGESSPDDGVSWRLQADVQARRTTH</sequence>
<dbReference type="STRING" id="1526658.BHK69_12090"/>
<evidence type="ECO:0000313" key="1">
    <source>
        <dbReference type="EMBL" id="AOO81105.1"/>
    </source>
</evidence>